<name>A0A2T7A4L7_TUBBO</name>
<dbReference type="Proteomes" id="UP000244722">
    <property type="component" value="Unassembled WGS sequence"/>
</dbReference>
<proteinExistence type="predicted"/>
<comment type="subcellular location">
    <subcellularLocation>
        <location evidence="1">Mitochondrion</location>
    </subcellularLocation>
</comment>
<evidence type="ECO:0008006" key="6">
    <source>
        <dbReference type="Google" id="ProtNLM"/>
    </source>
</evidence>
<organism evidence="4 5">
    <name type="scientific">Tuber borchii</name>
    <name type="common">White truffle</name>
    <dbReference type="NCBI Taxonomy" id="42251"/>
    <lineage>
        <taxon>Eukaryota</taxon>
        <taxon>Fungi</taxon>
        <taxon>Dikarya</taxon>
        <taxon>Ascomycota</taxon>
        <taxon>Pezizomycotina</taxon>
        <taxon>Pezizomycetes</taxon>
        <taxon>Pezizales</taxon>
        <taxon>Tuberaceae</taxon>
        <taxon>Tuber</taxon>
    </lineage>
</organism>
<evidence type="ECO:0000313" key="5">
    <source>
        <dbReference type="Proteomes" id="UP000244722"/>
    </source>
</evidence>
<accession>A0A2T7A4L7</accession>
<dbReference type="InterPro" id="IPR024621">
    <property type="entry name" value="Mba1"/>
</dbReference>
<dbReference type="PANTHER" id="PTHR28554">
    <property type="entry name" value="39S RIBOSOMAL PROTEIN L45, MITOCHONDRIAL"/>
    <property type="match status" value="1"/>
</dbReference>
<dbReference type="GO" id="GO:0005743">
    <property type="term" value="C:mitochondrial inner membrane"/>
    <property type="evidence" value="ECO:0007669"/>
    <property type="project" value="InterPro"/>
</dbReference>
<keyword evidence="2" id="KW-0809">Transit peptide</keyword>
<evidence type="ECO:0000313" key="4">
    <source>
        <dbReference type="EMBL" id="PUU82696.1"/>
    </source>
</evidence>
<dbReference type="Gene3D" id="3.10.450.240">
    <property type="match status" value="1"/>
</dbReference>
<keyword evidence="3" id="KW-0496">Mitochondrion</keyword>
<sequence>MFRSLIRAPLTPFRPPVNANINNVRYKSVGKGLRFAPPPSKPQQSVRLAAQVGQESADIGLLVDTFIMPTGKNLPSLFRSPKERFALERRRIKQRLIDLRDMLIFRYSTNHPLHPFQPRKFGEALHKAMYAAFSVGDIDTLRTICSDGLLSSFRKRLSVRPSNVRMEWRLHRMLSRPRVVSSKAHHYAGIGLNRRQAVVRLHSVQSLAKITVGKRGEVVVAREGGEEREVVEYLVIEKKYDKGVEGAWCVWGTTEETTVEKLRQMDEQKRLLGLI</sequence>
<gene>
    <name evidence="4" type="ORF">B9Z19DRAFT_1120277</name>
</gene>
<dbReference type="AlphaFoldDB" id="A0A2T7A4L7"/>
<dbReference type="GO" id="GO:0032979">
    <property type="term" value="P:protein insertion into mitochondrial inner membrane from matrix"/>
    <property type="evidence" value="ECO:0007669"/>
    <property type="project" value="InterPro"/>
</dbReference>
<protein>
    <recommendedName>
        <fullName evidence="6">Tim44-like domain-containing protein</fullName>
    </recommendedName>
</protein>
<dbReference type="InterPro" id="IPR051975">
    <property type="entry name" value="mtLSU_mL45"/>
</dbReference>
<keyword evidence="5" id="KW-1185">Reference proteome</keyword>
<dbReference type="OrthoDB" id="19619at2759"/>
<dbReference type="EMBL" id="NESQ01000023">
    <property type="protein sequence ID" value="PUU82696.1"/>
    <property type="molecule type" value="Genomic_DNA"/>
</dbReference>
<evidence type="ECO:0000256" key="2">
    <source>
        <dbReference type="ARBA" id="ARBA00022946"/>
    </source>
</evidence>
<dbReference type="PANTHER" id="PTHR28554:SF1">
    <property type="entry name" value="LARGE RIBOSOMAL SUBUNIT PROTEIN ML45"/>
    <property type="match status" value="1"/>
</dbReference>
<evidence type="ECO:0000256" key="1">
    <source>
        <dbReference type="ARBA" id="ARBA00004173"/>
    </source>
</evidence>
<evidence type="ECO:0000256" key="3">
    <source>
        <dbReference type="ARBA" id="ARBA00023128"/>
    </source>
</evidence>
<dbReference type="Pfam" id="PF07961">
    <property type="entry name" value="MBA1"/>
    <property type="match status" value="1"/>
</dbReference>
<comment type="caution">
    <text evidence="4">The sequence shown here is derived from an EMBL/GenBank/DDBJ whole genome shotgun (WGS) entry which is preliminary data.</text>
</comment>
<dbReference type="STRING" id="42251.A0A2T7A4L7"/>
<reference evidence="4 5" key="1">
    <citation type="submission" date="2017-04" db="EMBL/GenBank/DDBJ databases">
        <title>Draft genome sequence of Tuber borchii Vittad., a whitish edible truffle.</title>
        <authorList>
            <consortium name="DOE Joint Genome Institute"/>
            <person name="Murat C."/>
            <person name="Kuo A."/>
            <person name="Barry K.W."/>
            <person name="Clum A."/>
            <person name="Dockter R.B."/>
            <person name="Fauchery L."/>
            <person name="Iotti M."/>
            <person name="Kohler A."/>
            <person name="Labutti K."/>
            <person name="Lindquist E.A."/>
            <person name="Lipzen A."/>
            <person name="Ohm R.A."/>
            <person name="Wang M."/>
            <person name="Grigoriev I.V."/>
            <person name="Zambonelli A."/>
            <person name="Martin F.M."/>
        </authorList>
    </citation>
    <scope>NUCLEOTIDE SEQUENCE [LARGE SCALE GENOMIC DNA]</scope>
    <source>
        <strain evidence="4 5">Tbo3840</strain>
    </source>
</reference>